<dbReference type="Pfam" id="PF10328">
    <property type="entry name" value="7TM_GPCR_Srx"/>
    <property type="match status" value="1"/>
</dbReference>
<feature type="transmembrane region" description="Helical" evidence="1">
    <location>
        <begin position="137"/>
        <end position="160"/>
    </location>
</feature>
<feature type="domain" description="7TM GPCR serpentine receptor class x (Srx)" evidence="3">
    <location>
        <begin position="2"/>
        <end position="163"/>
    </location>
</feature>
<dbReference type="Gene3D" id="1.20.1070.10">
    <property type="entry name" value="Rhodopsin 7-helix transmembrane proteins"/>
    <property type="match status" value="1"/>
</dbReference>
<dbReference type="AlphaFoldDB" id="A0A4U5NBT2"/>
<dbReference type="PANTHER" id="PTHR23017">
    <property type="entry name" value="SERPENTINE RECEPTOR, CLASS X"/>
    <property type="match status" value="1"/>
</dbReference>
<evidence type="ECO:0000313" key="4">
    <source>
        <dbReference type="EMBL" id="TKR79851.1"/>
    </source>
</evidence>
<evidence type="ECO:0000313" key="5">
    <source>
        <dbReference type="Proteomes" id="UP000298663"/>
    </source>
</evidence>
<dbReference type="Proteomes" id="UP000298663">
    <property type="component" value="Unassembled WGS sequence"/>
</dbReference>
<feature type="signal peptide" evidence="2">
    <location>
        <begin position="1"/>
        <end position="16"/>
    </location>
</feature>
<comment type="caution">
    <text evidence="4">The sequence shown here is derived from an EMBL/GenBank/DDBJ whole genome shotgun (WGS) entry which is preliminary data.</text>
</comment>
<evidence type="ECO:0000256" key="2">
    <source>
        <dbReference type="SAM" id="SignalP"/>
    </source>
</evidence>
<keyword evidence="1" id="KW-1133">Transmembrane helix</keyword>
<keyword evidence="2" id="KW-0732">Signal</keyword>
<name>A0A4U5NBT2_STECR</name>
<dbReference type="OrthoDB" id="5825164at2759"/>
<dbReference type="EMBL" id="AZBU02000004">
    <property type="protein sequence ID" value="TKR79851.1"/>
    <property type="molecule type" value="Genomic_DNA"/>
</dbReference>
<proteinExistence type="predicted"/>
<reference evidence="4 5" key="2">
    <citation type="journal article" date="2019" name="G3 (Bethesda)">
        <title>Hybrid Assembly of the Genome of the Entomopathogenic Nematode Steinernema carpocapsae Identifies the X-Chromosome.</title>
        <authorList>
            <person name="Serra L."/>
            <person name="Macchietto M."/>
            <person name="Macias-Munoz A."/>
            <person name="McGill C.J."/>
            <person name="Rodriguez I.M."/>
            <person name="Rodriguez B."/>
            <person name="Murad R."/>
            <person name="Mortazavi A."/>
        </authorList>
    </citation>
    <scope>NUCLEOTIDE SEQUENCE [LARGE SCALE GENOMIC DNA]</scope>
    <source>
        <strain evidence="4 5">ALL</strain>
    </source>
</reference>
<accession>A0A4U5NBT2</accession>
<dbReference type="CDD" id="cd00637">
    <property type="entry name" value="7tm_classA_rhodopsin-like"/>
    <property type="match status" value="1"/>
</dbReference>
<dbReference type="SUPFAM" id="SSF81321">
    <property type="entry name" value="Family A G protein-coupled receptor-like"/>
    <property type="match status" value="1"/>
</dbReference>
<evidence type="ECO:0000259" key="3">
    <source>
        <dbReference type="Pfam" id="PF10328"/>
    </source>
</evidence>
<dbReference type="InterPro" id="IPR019430">
    <property type="entry name" value="7TM_GPCR_serpentine_rcpt_Srx"/>
</dbReference>
<gene>
    <name evidence="4" type="ORF">L596_014010</name>
</gene>
<feature type="transmembrane region" description="Helical" evidence="1">
    <location>
        <begin position="40"/>
        <end position="56"/>
    </location>
</feature>
<protein>
    <recommendedName>
        <fullName evidence="3">7TM GPCR serpentine receptor class x (Srx) domain-containing protein</fullName>
    </recommendedName>
</protein>
<organism evidence="4 5">
    <name type="scientific">Steinernema carpocapsae</name>
    <name type="common">Entomopathogenic nematode</name>
    <dbReference type="NCBI Taxonomy" id="34508"/>
    <lineage>
        <taxon>Eukaryota</taxon>
        <taxon>Metazoa</taxon>
        <taxon>Ecdysozoa</taxon>
        <taxon>Nematoda</taxon>
        <taxon>Chromadorea</taxon>
        <taxon>Rhabditida</taxon>
        <taxon>Tylenchina</taxon>
        <taxon>Panagrolaimomorpha</taxon>
        <taxon>Strongyloidoidea</taxon>
        <taxon>Steinernematidae</taxon>
        <taxon>Steinernema</taxon>
    </lineage>
</organism>
<reference evidence="4 5" key="1">
    <citation type="journal article" date="2015" name="Genome Biol.">
        <title>Comparative genomics of Steinernema reveals deeply conserved gene regulatory networks.</title>
        <authorList>
            <person name="Dillman A.R."/>
            <person name="Macchietto M."/>
            <person name="Porter C.F."/>
            <person name="Rogers A."/>
            <person name="Williams B."/>
            <person name="Antoshechkin I."/>
            <person name="Lee M.M."/>
            <person name="Goodwin Z."/>
            <person name="Lu X."/>
            <person name="Lewis E.E."/>
            <person name="Goodrich-Blair H."/>
            <person name="Stock S.P."/>
            <person name="Adams B.J."/>
            <person name="Sternberg P.W."/>
            <person name="Mortazavi A."/>
        </authorList>
    </citation>
    <scope>NUCLEOTIDE SEQUENCE [LARGE SCALE GENOMIC DNA]</scope>
    <source>
        <strain evidence="4 5">ALL</strain>
    </source>
</reference>
<sequence>MLTILFIAWCAPMVFTQSTALFQLNIWMGRIQQLGDFVLILSHTFVGVNRLCAISFPSRYRNNSGKRVVVIMVALIWIFAFLAVVVFSLCRSLAVNRIAYLCTLVDGDCFFNSQKLVWFPAHPELVTTFFNQVGFNMVFTVIIIVVDVATLANIVFYKLVSAHHKALNKMGIAVAQSFFPRPQLQQRTPLLLTNRDSKRHWRGKCHFYHDLATLRQSLYAVFHEFRLVDHSDEHRWV</sequence>
<keyword evidence="1" id="KW-0812">Transmembrane</keyword>
<feature type="transmembrane region" description="Helical" evidence="1">
    <location>
        <begin position="68"/>
        <end position="89"/>
    </location>
</feature>
<dbReference type="PANTHER" id="PTHR23017:SF3">
    <property type="entry name" value="G-PROTEIN COUPLED RECEPTORS FAMILY 1 PROFILE DOMAIN-CONTAINING PROTEIN"/>
    <property type="match status" value="1"/>
</dbReference>
<feature type="chain" id="PRO_5020493942" description="7TM GPCR serpentine receptor class x (Srx) domain-containing protein" evidence="2">
    <location>
        <begin position="17"/>
        <end position="237"/>
    </location>
</feature>
<keyword evidence="1" id="KW-0472">Membrane</keyword>
<evidence type="ECO:0000256" key="1">
    <source>
        <dbReference type="SAM" id="Phobius"/>
    </source>
</evidence>
<keyword evidence="5" id="KW-1185">Reference proteome</keyword>